<feature type="compositionally biased region" description="Polar residues" evidence="12">
    <location>
        <begin position="566"/>
        <end position="575"/>
    </location>
</feature>
<dbReference type="Gene3D" id="3.30.505.10">
    <property type="entry name" value="SH2 domain"/>
    <property type="match status" value="2"/>
</dbReference>
<evidence type="ECO:0000256" key="8">
    <source>
        <dbReference type="ARBA" id="ARBA00022999"/>
    </source>
</evidence>
<dbReference type="Gene3D" id="3.20.20.190">
    <property type="entry name" value="Phosphatidylinositol (PI) phosphodiesterase"/>
    <property type="match status" value="1"/>
</dbReference>
<dbReference type="SMART" id="SM00148">
    <property type="entry name" value="PLCXc"/>
    <property type="match status" value="1"/>
</dbReference>
<dbReference type="InterPro" id="IPR000909">
    <property type="entry name" value="PLipase_C_PInositol-sp_X_dom"/>
</dbReference>
<evidence type="ECO:0000259" key="13">
    <source>
        <dbReference type="PROSITE" id="PS50001"/>
    </source>
</evidence>
<evidence type="ECO:0000256" key="10">
    <source>
        <dbReference type="ARBA" id="ARBA00023224"/>
    </source>
</evidence>
<evidence type="ECO:0000313" key="14">
    <source>
        <dbReference type="Proteomes" id="UP000887565"/>
    </source>
</evidence>
<name>A0A915I2G5_ROMCU</name>
<evidence type="ECO:0000256" key="11">
    <source>
        <dbReference type="PROSITE-ProRule" id="PRU00191"/>
    </source>
</evidence>
<dbReference type="OMA" id="YYSTHEL"/>
<dbReference type="InterPro" id="IPR000980">
    <property type="entry name" value="SH2"/>
</dbReference>
<dbReference type="WBParaSite" id="nRc.2.0.1.t08323-RA">
    <property type="protein sequence ID" value="nRc.2.0.1.t08323-RA"/>
    <property type="gene ID" value="nRc.2.0.1.g08323"/>
</dbReference>
<dbReference type="EC" id="3.1.4.11" evidence="2"/>
<keyword evidence="8 11" id="KW-0727">SH2 domain</keyword>
<keyword evidence="3" id="KW-0728">SH3 domain</keyword>
<evidence type="ECO:0000256" key="6">
    <source>
        <dbReference type="ARBA" id="ARBA00022837"/>
    </source>
</evidence>
<keyword evidence="4" id="KW-0677">Repeat</keyword>
<dbReference type="PANTHER" id="PTHR10336:SF159">
    <property type="entry name" value="1-PHOSPHATIDYLINOSITOL 4,5-BISPHOSPHATE PHOSPHODIESTERASE GAMMA"/>
    <property type="match status" value="1"/>
</dbReference>
<dbReference type="GO" id="GO:0032587">
    <property type="term" value="C:ruffle membrane"/>
    <property type="evidence" value="ECO:0007669"/>
    <property type="project" value="TreeGrafter"/>
</dbReference>
<dbReference type="InterPro" id="IPR056586">
    <property type="entry name" value="EF-hand_PLCG1"/>
</dbReference>
<dbReference type="InterPro" id="IPR057061">
    <property type="entry name" value="PLCG_EF-hand_2"/>
</dbReference>
<evidence type="ECO:0000313" key="15">
    <source>
        <dbReference type="WBParaSite" id="nRc.2.0.1.t08323-RA"/>
    </source>
</evidence>
<evidence type="ECO:0000256" key="2">
    <source>
        <dbReference type="ARBA" id="ARBA00012368"/>
    </source>
</evidence>
<dbReference type="Pfam" id="PF00017">
    <property type="entry name" value="SH2"/>
    <property type="match status" value="2"/>
</dbReference>
<proteinExistence type="predicted"/>
<dbReference type="GO" id="GO:0046488">
    <property type="term" value="P:phosphatidylinositol metabolic process"/>
    <property type="evidence" value="ECO:0007669"/>
    <property type="project" value="TreeGrafter"/>
</dbReference>
<evidence type="ECO:0000256" key="1">
    <source>
        <dbReference type="ARBA" id="ARBA00001913"/>
    </source>
</evidence>
<organism evidence="14 15">
    <name type="scientific">Romanomermis culicivorax</name>
    <name type="common">Nematode worm</name>
    <dbReference type="NCBI Taxonomy" id="13658"/>
    <lineage>
        <taxon>Eukaryota</taxon>
        <taxon>Metazoa</taxon>
        <taxon>Ecdysozoa</taxon>
        <taxon>Nematoda</taxon>
        <taxon>Enoplea</taxon>
        <taxon>Dorylaimia</taxon>
        <taxon>Mermithida</taxon>
        <taxon>Mermithoidea</taxon>
        <taxon>Mermithidae</taxon>
        <taxon>Romanomermis</taxon>
    </lineage>
</organism>
<dbReference type="GO" id="GO:0048015">
    <property type="term" value="P:phosphatidylinositol-mediated signaling"/>
    <property type="evidence" value="ECO:0007669"/>
    <property type="project" value="TreeGrafter"/>
</dbReference>
<dbReference type="Pfam" id="PF23583">
    <property type="entry name" value="EF_HAND_2_PLCG"/>
    <property type="match status" value="1"/>
</dbReference>
<keyword evidence="14" id="KW-1185">Reference proteome</keyword>
<dbReference type="CDD" id="cd10341">
    <property type="entry name" value="SH2_N-SH2_PLC_gamma_like"/>
    <property type="match status" value="1"/>
</dbReference>
<accession>A0A915I2G5</accession>
<feature type="domain" description="SH2" evidence="13">
    <location>
        <begin position="696"/>
        <end position="785"/>
    </location>
</feature>
<dbReference type="InterPro" id="IPR001192">
    <property type="entry name" value="PI-PLC_fam"/>
</dbReference>
<dbReference type="GO" id="GO:0016042">
    <property type="term" value="P:lipid catabolic process"/>
    <property type="evidence" value="ECO:0007669"/>
    <property type="project" value="UniProtKB-KW"/>
</dbReference>
<evidence type="ECO:0000256" key="12">
    <source>
        <dbReference type="SAM" id="MobiDB-lite"/>
    </source>
</evidence>
<dbReference type="PROSITE" id="PS50001">
    <property type="entry name" value="SH2"/>
    <property type="match status" value="2"/>
</dbReference>
<comment type="cofactor">
    <cofactor evidence="1">
        <name>Ca(2+)</name>
        <dbReference type="ChEBI" id="CHEBI:29108"/>
    </cofactor>
</comment>
<dbReference type="SUPFAM" id="SSF51695">
    <property type="entry name" value="PLC-like phosphodiesterases"/>
    <property type="match status" value="1"/>
</dbReference>
<keyword evidence="6" id="KW-0106">Calcium</keyword>
<evidence type="ECO:0000256" key="4">
    <source>
        <dbReference type="ARBA" id="ARBA00022737"/>
    </source>
</evidence>
<evidence type="ECO:0000256" key="3">
    <source>
        <dbReference type="ARBA" id="ARBA00022443"/>
    </source>
</evidence>
<feature type="region of interest" description="Disordered" evidence="12">
    <location>
        <begin position="551"/>
        <end position="575"/>
    </location>
</feature>
<dbReference type="Pfam" id="PF00388">
    <property type="entry name" value="PI-PLC-X"/>
    <property type="match status" value="1"/>
</dbReference>
<dbReference type="InterPro" id="IPR011992">
    <property type="entry name" value="EF-hand-dom_pair"/>
</dbReference>
<dbReference type="InterPro" id="IPR035024">
    <property type="entry name" value="PLC-gamma_N-SH2"/>
</dbReference>
<dbReference type="GO" id="GO:0004435">
    <property type="term" value="F:phosphatidylinositol-4,5-bisphosphate phospholipase C activity"/>
    <property type="evidence" value="ECO:0007669"/>
    <property type="project" value="UniProtKB-EC"/>
</dbReference>
<keyword evidence="5" id="KW-0378">Hydrolase</keyword>
<dbReference type="Proteomes" id="UP000887565">
    <property type="component" value="Unplaced"/>
</dbReference>
<dbReference type="GO" id="GO:0051209">
    <property type="term" value="P:release of sequestered calcium ion into cytosol"/>
    <property type="evidence" value="ECO:0007669"/>
    <property type="project" value="TreeGrafter"/>
</dbReference>
<dbReference type="PANTHER" id="PTHR10336">
    <property type="entry name" value="PHOSPHOINOSITIDE-SPECIFIC PHOSPHOLIPASE C FAMILY PROTEIN"/>
    <property type="match status" value="1"/>
</dbReference>
<dbReference type="AlphaFoldDB" id="A0A915I2G5"/>
<sequence>MIMSVLFLSSMPHSIKRVSTKDPKHIPATSYPISSETPPATTNNGGDDCAIYGGANFDACGFPCAVPRYHASTRLYTFNGDLEQIFQSMERGTRVNKIFLNRRGESSLRHCCVKRETRQLLLYKISNAITADAAAPQSLTPLGNFTIINPKYLKSPVAIDMLHVKEIKTLEHKLNYIRFVDKWRSLQNNYDPAKLLVINYGSQFVLNLAVSLTKRQQNYNWFNGMELSKMCCLPKRWEQIYITVIVTQNDTCNLRSRAIGTPPEIGHYFFDQKVALKDLKPFIQQRLQFKITSKALQSLAELFTDRFSNYSVDGKQLNFASLVEFFVNEQKDHIIDDEEKCNQFLTHYVKGLDISRDIAQPYLTIHEFTDFLFSKENSIWDPRNDDVIQDMDQPLSMDVWDGQKRSNTEAEIVIYHGYTMTTKLNLRDVLCTIKEYAFVTSEYPIILSIEDNCTVALQRQLAHDLKEILGDFLVTSQVDKDEKQLPTPEQLKRRIIEWHPHIFVLFADRLCYTSDMNLLIAAAVGSSGFDAGNQFLPAEFENPGLITPLSVAGAGSASSDEDAPQENDSPPIIQSNPDELHLTEEWFHGKISRDQAVALLKDHRELGDGLFLVRESTTFVGDYSLSFLHCGEAHHCRIKSTLTQGAKYYYLLECKKMDTLYELISYYQQHQLTTPKFRAHLVTPCPQPSPHIGQPWFAGDIDRQKSEDMLNAHPLDGSFLIRYSGSGDNVFTLSFRVDGLIKHGRLKREGRMFVVGSHQFENLNLMIEYYSTHELYHGVSLKYAVNAETIENYSREVTQAPQGCYLDLQTIDNKQFYVRAKSAHKAIDSRVELSFPVGAVICITQKEDGFW</sequence>
<dbReference type="Pfam" id="PF23329">
    <property type="entry name" value="EF_HAND_1_PLCG"/>
    <property type="match status" value="1"/>
</dbReference>
<dbReference type="Gene3D" id="1.10.238.10">
    <property type="entry name" value="EF-hand"/>
    <property type="match status" value="1"/>
</dbReference>
<feature type="domain" description="SH2" evidence="13">
    <location>
        <begin position="586"/>
        <end position="685"/>
    </location>
</feature>
<dbReference type="InterPro" id="IPR036860">
    <property type="entry name" value="SH2_dom_sf"/>
</dbReference>
<evidence type="ECO:0000256" key="5">
    <source>
        <dbReference type="ARBA" id="ARBA00022801"/>
    </source>
</evidence>
<dbReference type="SMART" id="SM00252">
    <property type="entry name" value="SH2"/>
    <property type="match status" value="2"/>
</dbReference>
<dbReference type="PRINTS" id="PR00401">
    <property type="entry name" value="SH2DOMAIN"/>
</dbReference>
<dbReference type="SUPFAM" id="SSF47473">
    <property type="entry name" value="EF-hand"/>
    <property type="match status" value="1"/>
</dbReference>
<dbReference type="FunFam" id="3.30.505.10:FF:000011">
    <property type="entry name" value="1-phosphatidylinositol 4,5-bisphosphate phosphodiesterase gamma"/>
    <property type="match status" value="1"/>
</dbReference>
<dbReference type="SUPFAM" id="SSF55550">
    <property type="entry name" value="SH2 domain"/>
    <property type="match status" value="2"/>
</dbReference>
<keyword evidence="9" id="KW-0443">Lipid metabolism</keyword>
<evidence type="ECO:0000256" key="7">
    <source>
        <dbReference type="ARBA" id="ARBA00022963"/>
    </source>
</evidence>
<protein>
    <recommendedName>
        <fullName evidence="2">phosphoinositide phospholipase C</fullName>
        <ecNumber evidence="2">3.1.4.11</ecNumber>
    </recommendedName>
</protein>
<keyword evidence="7" id="KW-0442">Lipid degradation</keyword>
<dbReference type="PROSITE" id="PS50007">
    <property type="entry name" value="PIPLC_X_DOMAIN"/>
    <property type="match status" value="1"/>
</dbReference>
<evidence type="ECO:0000256" key="9">
    <source>
        <dbReference type="ARBA" id="ARBA00023098"/>
    </source>
</evidence>
<reference evidence="15" key="1">
    <citation type="submission" date="2022-11" db="UniProtKB">
        <authorList>
            <consortium name="WormBaseParasite"/>
        </authorList>
    </citation>
    <scope>IDENTIFICATION</scope>
</reference>
<keyword evidence="10" id="KW-0807">Transducer</keyword>
<dbReference type="InterPro" id="IPR017946">
    <property type="entry name" value="PLC-like_Pdiesterase_TIM-brl"/>
</dbReference>